<proteinExistence type="predicted"/>
<dbReference type="PANTHER" id="PTHR45630:SF8">
    <property type="entry name" value="CATION-TRANSPORTING ATPASE"/>
    <property type="match status" value="1"/>
</dbReference>
<dbReference type="GO" id="GO:0005524">
    <property type="term" value="F:ATP binding"/>
    <property type="evidence" value="ECO:0007669"/>
    <property type="project" value="UniProtKB-KW"/>
</dbReference>
<comment type="subcellular location">
    <subcellularLocation>
        <location evidence="1">Membrane</location>
        <topology evidence="1">Multi-pass membrane protein</topology>
    </subcellularLocation>
</comment>
<evidence type="ECO:0000256" key="5">
    <source>
        <dbReference type="ARBA" id="ARBA00022840"/>
    </source>
</evidence>
<evidence type="ECO:0000256" key="7">
    <source>
        <dbReference type="ARBA" id="ARBA00022967"/>
    </source>
</evidence>
<protein>
    <submittedName>
        <fullName evidence="8">Uncharacterized protein</fullName>
    </submittedName>
</protein>
<evidence type="ECO:0000313" key="9">
    <source>
        <dbReference type="Proteomes" id="UP000281553"/>
    </source>
</evidence>
<evidence type="ECO:0000256" key="1">
    <source>
        <dbReference type="ARBA" id="ARBA00004141"/>
    </source>
</evidence>
<evidence type="ECO:0000256" key="4">
    <source>
        <dbReference type="ARBA" id="ARBA00022741"/>
    </source>
</evidence>
<dbReference type="GO" id="GO:0140358">
    <property type="term" value="F:P-type transmembrane transporter activity"/>
    <property type="evidence" value="ECO:0007669"/>
    <property type="project" value="InterPro"/>
</dbReference>
<dbReference type="EMBL" id="UYRU01062458">
    <property type="protein sequence ID" value="VDN15419.1"/>
    <property type="molecule type" value="Genomic_DNA"/>
</dbReference>
<dbReference type="SUPFAM" id="SSF81660">
    <property type="entry name" value="Metal cation-transporting ATPase, ATP-binding domain N"/>
    <property type="match status" value="1"/>
</dbReference>
<evidence type="ECO:0000256" key="3">
    <source>
        <dbReference type="ARBA" id="ARBA00022723"/>
    </source>
</evidence>
<keyword evidence="5" id="KW-0067">ATP-binding</keyword>
<organism evidence="8 9">
    <name type="scientific">Dibothriocephalus latus</name>
    <name type="common">Fish tapeworm</name>
    <name type="synonym">Diphyllobothrium latum</name>
    <dbReference type="NCBI Taxonomy" id="60516"/>
    <lineage>
        <taxon>Eukaryota</taxon>
        <taxon>Metazoa</taxon>
        <taxon>Spiralia</taxon>
        <taxon>Lophotrochozoa</taxon>
        <taxon>Platyhelminthes</taxon>
        <taxon>Cestoda</taxon>
        <taxon>Eucestoda</taxon>
        <taxon>Diphyllobothriidea</taxon>
        <taxon>Diphyllobothriidae</taxon>
        <taxon>Dibothriocephalus</taxon>
    </lineage>
</organism>
<keyword evidence="9" id="KW-1185">Reference proteome</keyword>
<dbReference type="Proteomes" id="UP000281553">
    <property type="component" value="Unassembled WGS sequence"/>
</dbReference>
<dbReference type="InterPro" id="IPR006544">
    <property type="entry name" value="P-type_TPase_V"/>
</dbReference>
<dbReference type="GO" id="GO:0006874">
    <property type="term" value="P:intracellular calcium ion homeostasis"/>
    <property type="evidence" value="ECO:0007669"/>
    <property type="project" value="TreeGrafter"/>
</dbReference>
<dbReference type="GO" id="GO:0015203">
    <property type="term" value="F:polyamine transmembrane transporter activity"/>
    <property type="evidence" value="ECO:0007669"/>
    <property type="project" value="TreeGrafter"/>
</dbReference>
<sequence>MEDAEVMFKVPVNVVIHGPKKPHTDASSWNHVGLLRQFPFSSANQRQTVVVQSAVGPPFSVHDPTAGVISVFCKGSPEALMKLCRPDTLPAGYDTALRHFTGQR</sequence>
<dbReference type="PANTHER" id="PTHR45630">
    <property type="entry name" value="CATION-TRANSPORTING ATPASE-RELATED"/>
    <property type="match status" value="1"/>
</dbReference>
<keyword evidence="3" id="KW-0479">Metal-binding</keyword>
<name>A0A3P7P4J3_DIBLA</name>
<dbReference type="GO" id="GO:0016020">
    <property type="term" value="C:membrane"/>
    <property type="evidence" value="ECO:0007669"/>
    <property type="project" value="UniProtKB-SubCell"/>
</dbReference>
<evidence type="ECO:0000256" key="6">
    <source>
        <dbReference type="ARBA" id="ARBA00022842"/>
    </source>
</evidence>
<keyword evidence="6" id="KW-0460">Magnesium</keyword>
<keyword evidence="4" id="KW-0547">Nucleotide-binding</keyword>
<dbReference type="AlphaFoldDB" id="A0A3P7P4J3"/>
<gene>
    <name evidence="8" type="ORF">DILT_LOCUS11250</name>
</gene>
<evidence type="ECO:0000256" key="2">
    <source>
        <dbReference type="ARBA" id="ARBA00022553"/>
    </source>
</evidence>
<evidence type="ECO:0000313" key="8">
    <source>
        <dbReference type="EMBL" id="VDN15419.1"/>
    </source>
</evidence>
<reference evidence="8 9" key="1">
    <citation type="submission" date="2018-11" db="EMBL/GenBank/DDBJ databases">
        <authorList>
            <consortium name="Pathogen Informatics"/>
        </authorList>
    </citation>
    <scope>NUCLEOTIDE SEQUENCE [LARGE SCALE GENOMIC DNA]</scope>
</reference>
<keyword evidence="2" id="KW-0597">Phosphoprotein</keyword>
<dbReference type="GO" id="GO:0019829">
    <property type="term" value="F:ATPase-coupled monoatomic cation transmembrane transporter activity"/>
    <property type="evidence" value="ECO:0007669"/>
    <property type="project" value="TreeGrafter"/>
</dbReference>
<keyword evidence="7" id="KW-1278">Translocase</keyword>
<dbReference type="OrthoDB" id="48943at2759"/>
<dbReference type="Gene3D" id="3.40.1110.10">
    <property type="entry name" value="Calcium-transporting ATPase, cytoplasmic domain N"/>
    <property type="match status" value="1"/>
</dbReference>
<dbReference type="InterPro" id="IPR023299">
    <property type="entry name" value="ATPase_P-typ_cyto_dom_N"/>
</dbReference>
<accession>A0A3P7P4J3</accession>
<dbReference type="GO" id="GO:0046872">
    <property type="term" value="F:metal ion binding"/>
    <property type="evidence" value="ECO:0007669"/>
    <property type="project" value="UniProtKB-KW"/>
</dbReference>